<dbReference type="AlphaFoldDB" id="A0A014N7K7"/>
<protein>
    <submittedName>
        <fullName evidence="2">Aminoglycoside 3'-phosphotransferase/choline kinase domain protein</fullName>
    </submittedName>
</protein>
<dbReference type="PANTHER" id="PTHR21310">
    <property type="entry name" value="AMINOGLYCOSIDE PHOSPHOTRANSFERASE-RELATED-RELATED"/>
    <property type="match status" value="1"/>
</dbReference>
<evidence type="ECO:0000313" key="2">
    <source>
        <dbReference type="EMBL" id="EXU95770.1"/>
    </source>
</evidence>
<keyword evidence="2" id="KW-0418">Kinase</keyword>
<sequence length="433" mass="49964">MPRPSQDGLEWKETLFDLVPQWTRDVSITAIESVCRQQLNILPKDSCTVAFHACGLFNKLYLVKCTRGPLIMRVSLPVYPRYKTRAEVATLRWVSENTKVLVPKVFSFDDSNDNEIGYEWILMELMEGTSASRRWRTMSMEQKVALTKQIAAYQVELSGVEKLGSVFRSIGTLSTSEVRQKKGVGDAEKVVPGLLVSNNFFMGDHLHYDIARGPFRSSHDWLSAELDIILMHKTAVLDKTEDEDDKEDAEMVLLVARKLLSLVPKVFPPHVDEPETTGLYHHDLHLNNILVNEKGEITAILDWECVSALPLWMFTKVPKFLDGPVREEKPQRDMYADQTPKESAIAARRRNKPGYLDSDGKNELYYIHMMEYELTQLRKVYEARLKELWPEWPYKESYVKIDFFQAIAQCDGIWVKKASRWADYMEKATCSLR</sequence>
<dbReference type="InterPro" id="IPR051678">
    <property type="entry name" value="AGP_Transferase"/>
</dbReference>
<feature type="domain" description="Aminoglycoside phosphotransferase" evidence="1">
    <location>
        <begin position="58"/>
        <end position="307"/>
    </location>
</feature>
<evidence type="ECO:0000259" key="1">
    <source>
        <dbReference type="Pfam" id="PF01636"/>
    </source>
</evidence>
<dbReference type="OrthoDB" id="10003767at2759"/>
<dbReference type="EMBL" id="JELW01000066">
    <property type="protein sequence ID" value="EXU95770.1"/>
    <property type="molecule type" value="Genomic_DNA"/>
</dbReference>
<comment type="caution">
    <text evidence="2">The sequence shown here is derived from an EMBL/GenBank/DDBJ whole genome shotgun (WGS) entry which is preliminary data.</text>
</comment>
<dbReference type="eggNOG" id="ENOG502SHU0">
    <property type="taxonomic scope" value="Eukaryota"/>
</dbReference>
<dbReference type="InterPro" id="IPR011009">
    <property type="entry name" value="Kinase-like_dom_sf"/>
</dbReference>
<reference evidence="2 3" key="1">
    <citation type="submission" date="2014-02" db="EMBL/GenBank/DDBJ databases">
        <title>The genome sequence of the entomopathogenic fungus Metarhizium robertsii ARSEF 2575.</title>
        <authorList>
            <person name="Giuliano Garisto Donzelli B."/>
            <person name="Roe B.A."/>
            <person name="Macmil S.L."/>
            <person name="Krasnoff S.B."/>
            <person name="Gibson D.M."/>
        </authorList>
    </citation>
    <scope>NUCLEOTIDE SEQUENCE [LARGE SCALE GENOMIC DNA]</scope>
    <source>
        <strain evidence="2 3">ARSEF 2575</strain>
    </source>
</reference>
<evidence type="ECO:0000313" key="3">
    <source>
        <dbReference type="Proteomes" id="UP000030151"/>
    </source>
</evidence>
<dbReference type="Gene3D" id="3.90.1200.10">
    <property type="match status" value="1"/>
</dbReference>
<dbReference type="Proteomes" id="UP000030151">
    <property type="component" value="Unassembled WGS sequence"/>
</dbReference>
<organism evidence="2 3">
    <name type="scientific">Metarhizium robertsii</name>
    <dbReference type="NCBI Taxonomy" id="568076"/>
    <lineage>
        <taxon>Eukaryota</taxon>
        <taxon>Fungi</taxon>
        <taxon>Dikarya</taxon>
        <taxon>Ascomycota</taxon>
        <taxon>Pezizomycotina</taxon>
        <taxon>Sordariomycetes</taxon>
        <taxon>Hypocreomycetidae</taxon>
        <taxon>Hypocreales</taxon>
        <taxon>Clavicipitaceae</taxon>
        <taxon>Metarhizium</taxon>
    </lineage>
</organism>
<accession>A0A014N7K7</accession>
<dbReference type="PANTHER" id="PTHR21310:SF13">
    <property type="entry name" value="AMINOGLYCOSIDE PHOSPHOTRANSFERASE DOMAIN-CONTAINING PROTEIN"/>
    <property type="match status" value="1"/>
</dbReference>
<dbReference type="HOGENOM" id="CLU_030124_0_0_1"/>
<dbReference type="Pfam" id="PF01636">
    <property type="entry name" value="APH"/>
    <property type="match status" value="1"/>
</dbReference>
<proteinExistence type="predicted"/>
<gene>
    <name evidence="2" type="ORF">X797_011169</name>
</gene>
<keyword evidence="2" id="KW-0808">Transferase</keyword>
<dbReference type="InterPro" id="IPR002575">
    <property type="entry name" value="Aminoglycoside_PTrfase"/>
</dbReference>
<name>A0A014N7K7_9HYPO</name>
<dbReference type="SUPFAM" id="SSF56112">
    <property type="entry name" value="Protein kinase-like (PK-like)"/>
    <property type="match status" value="1"/>
</dbReference>
<dbReference type="GO" id="GO:0016301">
    <property type="term" value="F:kinase activity"/>
    <property type="evidence" value="ECO:0007669"/>
    <property type="project" value="UniProtKB-KW"/>
</dbReference>